<sequence length="321" mass="35959">MRDLRIVFMGTPDFAVAGLQKLVENKYTVVGVITAPDRPAGRGQKIQQSAVKQYASQANLPVLQPTNLKDPEFIEELKALNANLQIVVAFRMLPEVVWKMPEYGTFNLHASLLPDYRGAAPINWAIIKGEKETGVTTFFIDEKIDTGAIILKERTAIYAEENAGSLHDRLMNLGSDLIQDTVKLIEKDTVEKTIQPKQEQLHTAYKLNRDNTRIDWSQSVESIHNHIRGLSPYPVAWTLFTNGDTKELQLKVYKASITSDEESTELGNASVGEILIKNDELFVATSTNWLKLEEVQLSGKKKMPVKDLLNGFSFQTSAKTL</sequence>
<feature type="binding site" evidence="5">
    <location>
        <begin position="111"/>
        <end position="114"/>
    </location>
    <ligand>
        <name>(6S)-5,6,7,8-tetrahydrofolate</name>
        <dbReference type="ChEBI" id="CHEBI:57453"/>
    </ligand>
</feature>
<dbReference type="InterPro" id="IPR002376">
    <property type="entry name" value="Formyl_transf_N"/>
</dbReference>
<dbReference type="InterPro" id="IPR005794">
    <property type="entry name" value="Fmt"/>
</dbReference>
<evidence type="ECO:0000256" key="4">
    <source>
        <dbReference type="ARBA" id="ARBA00022917"/>
    </source>
</evidence>
<evidence type="ECO:0000256" key="3">
    <source>
        <dbReference type="ARBA" id="ARBA00022679"/>
    </source>
</evidence>
<dbReference type="Pfam" id="PF02911">
    <property type="entry name" value="Formyl_trans_C"/>
    <property type="match status" value="1"/>
</dbReference>
<comment type="caution">
    <text evidence="8">The sequence shown here is derived from an EMBL/GenBank/DDBJ whole genome shotgun (WGS) entry which is preliminary data.</text>
</comment>
<dbReference type="SUPFAM" id="SSF53328">
    <property type="entry name" value="Formyltransferase"/>
    <property type="match status" value="1"/>
</dbReference>
<dbReference type="CDD" id="cd08704">
    <property type="entry name" value="Met_tRNA_FMT_C"/>
    <property type="match status" value="1"/>
</dbReference>
<dbReference type="Pfam" id="PF00551">
    <property type="entry name" value="Formyl_trans_N"/>
    <property type="match status" value="1"/>
</dbReference>
<evidence type="ECO:0000259" key="7">
    <source>
        <dbReference type="Pfam" id="PF02911"/>
    </source>
</evidence>
<comment type="function">
    <text evidence="5">Attaches a formyl group to the free amino group of methionyl-tRNA(fMet). The formyl group appears to play a dual role in the initiator identity of N-formylmethionyl-tRNA by promoting its recognition by IF2 and preventing the misappropriation of this tRNA by the elongation apparatus.</text>
</comment>
<feature type="domain" description="Formyl transferase C-terminal" evidence="7">
    <location>
        <begin position="206"/>
        <end position="312"/>
    </location>
</feature>
<dbReference type="AlphaFoldDB" id="A0A4Q0NUJ9"/>
<evidence type="ECO:0000256" key="2">
    <source>
        <dbReference type="ARBA" id="ARBA00012261"/>
    </source>
</evidence>
<protein>
    <recommendedName>
        <fullName evidence="2 5">Methionyl-tRNA formyltransferase</fullName>
        <ecNumber evidence="2 5">2.1.2.9</ecNumber>
    </recommendedName>
</protein>
<dbReference type="Proteomes" id="UP000289859">
    <property type="component" value="Unassembled WGS sequence"/>
</dbReference>
<evidence type="ECO:0000256" key="1">
    <source>
        <dbReference type="ARBA" id="ARBA00010699"/>
    </source>
</evidence>
<evidence type="ECO:0000313" key="9">
    <source>
        <dbReference type="Proteomes" id="UP000289859"/>
    </source>
</evidence>
<proteinExistence type="inferred from homology"/>
<comment type="catalytic activity">
    <reaction evidence="5">
        <text>L-methionyl-tRNA(fMet) + (6R)-10-formyltetrahydrofolate = N-formyl-L-methionyl-tRNA(fMet) + (6S)-5,6,7,8-tetrahydrofolate + H(+)</text>
        <dbReference type="Rhea" id="RHEA:24380"/>
        <dbReference type="Rhea" id="RHEA-COMP:9952"/>
        <dbReference type="Rhea" id="RHEA-COMP:9953"/>
        <dbReference type="ChEBI" id="CHEBI:15378"/>
        <dbReference type="ChEBI" id="CHEBI:57453"/>
        <dbReference type="ChEBI" id="CHEBI:78530"/>
        <dbReference type="ChEBI" id="CHEBI:78844"/>
        <dbReference type="ChEBI" id="CHEBI:195366"/>
        <dbReference type="EC" id="2.1.2.9"/>
    </reaction>
</comment>
<dbReference type="PANTHER" id="PTHR11138:SF5">
    <property type="entry name" value="METHIONYL-TRNA FORMYLTRANSFERASE, MITOCHONDRIAL"/>
    <property type="match status" value="1"/>
</dbReference>
<dbReference type="NCBIfam" id="TIGR00460">
    <property type="entry name" value="fmt"/>
    <property type="match status" value="1"/>
</dbReference>
<dbReference type="RefSeq" id="WP_128766856.1">
    <property type="nucleotide sequence ID" value="NZ_JBHUOO010000041.1"/>
</dbReference>
<evidence type="ECO:0000259" key="6">
    <source>
        <dbReference type="Pfam" id="PF00551"/>
    </source>
</evidence>
<dbReference type="EC" id="2.1.2.9" evidence="2 5"/>
<dbReference type="SUPFAM" id="SSF50486">
    <property type="entry name" value="FMT C-terminal domain-like"/>
    <property type="match status" value="1"/>
</dbReference>
<comment type="similarity">
    <text evidence="1 5">Belongs to the Fmt family.</text>
</comment>
<dbReference type="CDD" id="cd08646">
    <property type="entry name" value="FMT_core_Met-tRNA-FMT_N"/>
    <property type="match status" value="1"/>
</dbReference>
<dbReference type="HAMAP" id="MF_00182">
    <property type="entry name" value="Formyl_trans"/>
    <property type="match status" value="1"/>
</dbReference>
<feature type="domain" description="Formyl transferase N-terminal" evidence="6">
    <location>
        <begin position="5"/>
        <end position="179"/>
    </location>
</feature>
<accession>A0A4Q0NUJ9</accession>
<name>A0A4Q0NUJ9_9FLAO</name>
<keyword evidence="9" id="KW-1185">Reference proteome</keyword>
<dbReference type="GO" id="GO:0004479">
    <property type="term" value="F:methionyl-tRNA formyltransferase activity"/>
    <property type="evidence" value="ECO:0007669"/>
    <property type="project" value="UniProtKB-UniRule"/>
</dbReference>
<dbReference type="InterPro" id="IPR041711">
    <property type="entry name" value="Met-tRNA-FMT_N"/>
</dbReference>
<reference evidence="8 9" key="1">
    <citation type="submission" date="2018-07" db="EMBL/GenBank/DDBJ databases">
        <title>Leeuwenhoekiella genomics.</title>
        <authorList>
            <person name="Tahon G."/>
            <person name="Willems A."/>
        </authorList>
    </citation>
    <scope>NUCLEOTIDE SEQUENCE [LARGE SCALE GENOMIC DNA]</scope>
    <source>
        <strain evidence="8 9">LMG 29608</strain>
    </source>
</reference>
<dbReference type="InterPro" id="IPR036477">
    <property type="entry name" value="Formyl_transf_N_sf"/>
</dbReference>
<dbReference type="EMBL" id="QOVK01000024">
    <property type="protein sequence ID" value="RXG13874.1"/>
    <property type="molecule type" value="Genomic_DNA"/>
</dbReference>
<dbReference type="GO" id="GO:0005829">
    <property type="term" value="C:cytosol"/>
    <property type="evidence" value="ECO:0007669"/>
    <property type="project" value="TreeGrafter"/>
</dbReference>
<organism evidence="8 9">
    <name type="scientific">Leeuwenhoekiella polynyae</name>
    <dbReference type="NCBI Taxonomy" id="1550906"/>
    <lineage>
        <taxon>Bacteria</taxon>
        <taxon>Pseudomonadati</taxon>
        <taxon>Bacteroidota</taxon>
        <taxon>Flavobacteriia</taxon>
        <taxon>Flavobacteriales</taxon>
        <taxon>Flavobacteriaceae</taxon>
        <taxon>Leeuwenhoekiella</taxon>
    </lineage>
</organism>
<gene>
    <name evidence="5" type="primary">fmt</name>
    <name evidence="8" type="ORF">DSM02_3635</name>
</gene>
<evidence type="ECO:0000313" key="8">
    <source>
        <dbReference type="EMBL" id="RXG13874.1"/>
    </source>
</evidence>
<dbReference type="PANTHER" id="PTHR11138">
    <property type="entry name" value="METHIONYL-TRNA FORMYLTRANSFERASE"/>
    <property type="match status" value="1"/>
</dbReference>
<dbReference type="InterPro" id="IPR005793">
    <property type="entry name" value="Formyl_trans_C"/>
</dbReference>
<dbReference type="OrthoDB" id="9802815at2"/>
<dbReference type="Gene3D" id="3.40.50.12230">
    <property type="match status" value="1"/>
</dbReference>
<dbReference type="InterPro" id="IPR011034">
    <property type="entry name" value="Formyl_transferase-like_C_sf"/>
</dbReference>
<dbReference type="InterPro" id="IPR044135">
    <property type="entry name" value="Met-tRNA-FMT_C"/>
</dbReference>
<evidence type="ECO:0000256" key="5">
    <source>
        <dbReference type="HAMAP-Rule" id="MF_00182"/>
    </source>
</evidence>
<keyword evidence="4 5" id="KW-0648">Protein biosynthesis</keyword>
<keyword evidence="3 5" id="KW-0808">Transferase</keyword>